<sequence>MPTAMFDTVLINGSVGTGKTTAAEGVGVALEQLGIPGAVIDVDWLRRSWPAPQDDPFRTALGLENLQSVASNFRRAGAHVLVVATVVETVEELQRSKAALGSRTLLHVRLTADADAVLSRLTRRHTDDEAALRWHARRHPELARVLDRAGFAGELVIDTTDQPATAIAQQIVTALVG</sequence>
<name>A0ABV8Q419_9MICO</name>
<dbReference type="InterPro" id="IPR027417">
    <property type="entry name" value="P-loop_NTPase"/>
</dbReference>
<dbReference type="SUPFAM" id="SSF52540">
    <property type="entry name" value="P-loop containing nucleoside triphosphate hydrolases"/>
    <property type="match status" value="1"/>
</dbReference>
<proteinExistence type="predicted"/>
<evidence type="ECO:0000313" key="2">
    <source>
        <dbReference type="Proteomes" id="UP001595900"/>
    </source>
</evidence>
<gene>
    <name evidence="1" type="ORF">ACFOYW_00600</name>
</gene>
<comment type="caution">
    <text evidence="1">The sequence shown here is derived from an EMBL/GenBank/DDBJ whole genome shotgun (WGS) entry which is preliminary data.</text>
</comment>
<dbReference type="EMBL" id="JBHSCN010000002">
    <property type="protein sequence ID" value="MFC4241854.1"/>
    <property type="molecule type" value="Genomic_DNA"/>
</dbReference>
<keyword evidence="2" id="KW-1185">Reference proteome</keyword>
<dbReference type="Proteomes" id="UP001595900">
    <property type="component" value="Unassembled WGS sequence"/>
</dbReference>
<dbReference type="RefSeq" id="WP_390226608.1">
    <property type="nucleotide sequence ID" value="NZ_JBHSCN010000002.1"/>
</dbReference>
<evidence type="ECO:0000313" key="1">
    <source>
        <dbReference type="EMBL" id="MFC4241854.1"/>
    </source>
</evidence>
<accession>A0ABV8Q419</accession>
<dbReference type="Gene3D" id="3.40.50.300">
    <property type="entry name" value="P-loop containing nucleotide triphosphate hydrolases"/>
    <property type="match status" value="1"/>
</dbReference>
<protein>
    <submittedName>
        <fullName evidence="1">AAA family ATPase</fullName>
    </submittedName>
</protein>
<dbReference type="Pfam" id="PF13238">
    <property type="entry name" value="AAA_18"/>
    <property type="match status" value="1"/>
</dbReference>
<organism evidence="1 2">
    <name type="scientific">Gryllotalpicola reticulitermitis</name>
    <dbReference type="NCBI Taxonomy" id="1184153"/>
    <lineage>
        <taxon>Bacteria</taxon>
        <taxon>Bacillati</taxon>
        <taxon>Actinomycetota</taxon>
        <taxon>Actinomycetes</taxon>
        <taxon>Micrococcales</taxon>
        <taxon>Microbacteriaceae</taxon>
        <taxon>Gryllotalpicola</taxon>
    </lineage>
</organism>
<reference evidence="2" key="1">
    <citation type="journal article" date="2019" name="Int. J. Syst. Evol. Microbiol.">
        <title>The Global Catalogue of Microorganisms (GCM) 10K type strain sequencing project: providing services to taxonomists for standard genome sequencing and annotation.</title>
        <authorList>
            <consortium name="The Broad Institute Genomics Platform"/>
            <consortium name="The Broad Institute Genome Sequencing Center for Infectious Disease"/>
            <person name="Wu L."/>
            <person name="Ma J."/>
        </authorList>
    </citation>
    <scope>NUCLEOTIDE SEQUENCE [LARGE SCALE GENOMIC DNA]</scope>
    <source>
        <strain evidence="2">CGMCC 1.10363</strain>
    </source>
</reference>